<proteinExistence type="predicted"/>
<name>A0A1I6UT74_9PSEU</name>
<sequence length="64" mass="6741">MAFVHRRLMAAVLVGVALAATGCDVRATAGDTQVVTVGYQSKTINTATAGTLLRARGYFEQRLA</sequence>
<gene>
    <name evidence="2" type="ORF">SAMN05660874_05228</name>
</gene>
<feature type="signal peptide" evidence="1">
    <location>
        <begin position="1"/>
        <end position="19"/>
    </location>
</feature>
<evidence type="ECO:0000256" key="1">
    <source>
        <dbReference type="SAM" id="SignalP"/>
    </source>
</evidence>
<feature type="chain" id="PRO_5011797024" evidence="1">
    <location>
        <begin position="20"/>
        <end position="64"/>
    </location>
</feature>
<evidence type="ECO:0000313" key="2">
    <source>
        <dbReference type="EMBL" id="SFT04645.1"/>
    </source>
</evidence>
<protein>
    <submittedName>
        <fullName evidence="2">NitT/TauT family transport system substrate-binding protein</fullName>
    </submittedName>
</protein>
<accession>A0A1I6UT74</accession>
<keyword evidence="3" id="KW-1185">Reference proteome</keyword>
<reference evidence="3" key="1">
    <citation type="submission" date="2016-10" db="EMBL/GenBank/DDBJ databases">
        <authorList>
            <person name="Varghese N."/>
            <person name="Submissions S."/>
        </authorList>
    </citation>
    <scope>NUCLEOTIDE SEQUENCE [LARGE SCALE GENOMIC DNA]</scope>
    <source>
        <strain evidence="3">DSM 44771</strain>
    </source>
</reference>
<dbReference type="EMBL" id="FOZX01000013">
    <property type="protein sequence ID" value="SFT04645.1"/>
    <property type="molecule type" value="Genomic_DNA"/>
</dbReference>
<dbReference type="Proteomes" id="UP000198852">
    <property type="component" value="Unassembled WGS sequence"/>
</dbReference>
<keyword evidence="1" id="KW-0732">Signal</keyword>
<organism evidence="2 3">
    <name type="scientific">Saccharopolyspora flava</name>
    <dbReference type="NCBI Taxonomy" id="95161"/>
    <lineage>
        <taxon>Bacteria</taxon>
        <taxon>Bacillati</taxon>
        <taxon>Actinomycetota</taxon>
        <taxon>Actinomycetes</taxon>
        <taxon>Pseudonocardiales</taxon>
        <taxon>Pseudonocardiaceae</taxon>
        <taxon>Saccharopolyspora</taxon>
    </lineage>
</organism>
<dbReference type="PROSITE" id="PS51257">
    <property type="entry name" value="PROKAR_LIPOPROTEIN"/>
    <property type="match status" value="1"/>
</dbReference>
<dbReference type="RefSeq" id="WP_217649840.1">
    <property type="nucleotide sequence ID" value="NZ_FOZX01000013.1"/>
</dbReference>
<dbReference type="STRING" id="95161.SAMN05660874_05228"/>
<evidence type="ECO:0000313" key="3">
    <source>
        <dbReference type="Proteomes" id="UP000198852"/>
    </source>
</evidence>
<dbReference type="AlphaFoldDB" id="A0A1I6UT74"/>